<dbReference type="Proteomes" id="UP000034588">
    <property type="component" value="Unassembled WGS sequence"/>
</dbReference>
<protein>
    <submittedName>
        <fullName evidence="1">Uncharacterized protein</fullName>
    </submittedName>
</protein>
<sequence>MAQTTDSIWGGAAYIGISINGSAWTDISGHSNHVTPDGGDRRTGQAYTFDGENPIVKVGKKNPRQTRVDIIYTEIATDAFEVARAQFDAAGGGTMYVRWSPKGGGVGDAGYTTSSGFVLDFRFPEPDSEEDGPMHGYFVVQHAGITRSIIATAW</sequence>
<reference evidence="1 2" key="1">
    <citation type="journal article" date="2015" name="Nature">
        <title>rRNA introns, odd ribosomes, and small enigmatic genomes across a large radiation of phyla.</title>
        <authorList>
            <person name="Brown C.T."/>
            <person name="Hug L.A."/>
            <person name="Thomas B.C."/>
            <person name="Sharon I."/>
            <person name="Castelle C.J."/>
            <person name="Singh A."/>
            <person name="Wilkins M.J."/>
            <person name="Williams K.H."/>
            <person name="Banfield J.F."/>
        </authorList>
    </citation>
    <scope>NUCLEOTIDE SEQUENCE [LARGE SCALE GENOMIC DNA]</scope>
</reference>
<evidence type="ECO:0000313" key="2">
    <source>
        <dbReference type="Proteomes" id="UP000034588"/>
    </source>
</evidence>
<dbReference type="AlphaFoldDB" id="A0A0G1W3Y1"/>
<accession>A0A0G1W3Y1</accession>
<evidence type="ECO:0000313" key="1">
    <source>
        <dbReference type="EMBL" id="KKW13418.1"/>
    </source>
</evidence>
<gene>
    <name evidence="1" type="ORF">UY48_C0001G0039</name>
</gene>
<organism evidence="1 2">
    <name type="scientific">Candidatus Gottesmanbacteria bacterium GW2011_GWB1_49_7</name>
    <dbReference type="NCBI Taxonomy" id="1618448"/>
    <lineage>
        <taxon>Bacteria</taxon>
        <taxon>Candidatus Gottesmaniibacteriota</taxon>
    </lineage>
</organism>
<name>A0A0G1W3Y1_9BACT</name>
<dbReference type="EMBL" id="LCQD01000001">
    <property type="protein sequence ID" value="KKW13418.1"/>
    <property type="molecule type" value="Genomic_DNA"/>
</dbReference>
<proteinExistence type="predicted"/>
<comment type="caution">
    <text evidence="1">The sequence shown here is derived from an EMBL/GenBank/DDBJ whole genome shotgun (WGS) entry which is preliminary data.</text>
</comment>